<dbReference type="PANTHER" id="PTHR48081">
    <property type="entry name" value="AB HYDROLASE SUPERFAMILY PROTEIN C4A8.06C"/>
    <property type="match status" value="1"/>
</dbReference>
<protein>
    <submittedName>
        <fullName evidence="4">S9 family peptidase</fullName>
    </submittedName>
</protein>
<accession>A0A9X7Z787</accession>
<feature type="compositionally biased region" description="Polar residues" evidence="2">
    <location>
        <begin position="59"/>
        <end position="88"/>
    </location>
</feature>
<feature type="domain" description="Peptidase S9 prolyl oligopeptidase catalytic" evidence="3">
    <location>
        <begin position="145"/>
        <end position="335"/>
    </location>
</feature>
<keyword evidence="1" id="KW-0378">Hydrolase</keyword>
<dbReference type="RefSeq" id="WP_206656314.1">
    <property type="nucleotide sequence ID" value="NZ_CP071182.1"/>
</dbReference>
<name>A0A9X7Z787_9BACL</name>
<proteinExistence type="predicted"/>
<dbReference type="KEGG" id="afx:JZ786_21430"/>
<dbReference type="Proteomes" id="UP000663505">
    <property type="component" value="Chromosome"/>
</dbReference>
<keyword evidence="5" id="KW-1185">Reference proteome</keyword>
<gene>
    <name evidence="4" type="ORF">JZ786_21430</name>
</gene>
<evidence type="ECO:0000256" key="1">
    <source>
        <dbReference type="ARBA" id="ARBA00022801"/>
    </source>
</evidence>
<dbReference type="SUPFAM" id="SSF53474">
    <property type="entry name" value="alpha/beta-Hydrolases"/>
    <property type="match status" value="1"/>
</dbReference>
<dbReference type="GO" id="GO:0006508">
    <property type="term" value="P:proteolysis"/>
    <property type="evidence" value="ECO:0007669"/>
    <property type="project" value="InterPro"/>
</dbReference>
<dbReference type="InterPro" id="IPR050300">
    <property type="entry name" value="GDXG_lipolytic_enzyme"/>
</dbReference>
<dbReference type="GO" id="GO:0008236">
    <property type="term" value="F:serine-type peptidase activity"/>
    <property type="evidence" value="ECO:0007669"/>
    <property type="project" value="InterPro"/>
</dbReference>
<dbReference type="InterPro" id="IPR029058">
    <property type="entry name" value="AB_hydrolase_fold"/>
</dbReference>
<dbReference type="InterPro" id="IPR001375">
    <property type="entry name" value="Peptidase_S9_cat"/>
</dbReference>
<sequence>MMIYEVTYLVENLNVKGYLGLPDGIQLTETDVQETVRQATGTPSYLPIRAVGVPLVTTSNTDTSSRIETSGKSVDTNQVTTDTQPNDTQPKKKFSDESVRADFSLGGGRNISQESVSDASEAFPAILYCRGGIGRVGMSRLEWISSFCNLGFVVFSPWYRGTLGTDGRDEFGGADVADCVMGFRILRQLACVRANDITLLGFSRGSINATLTAIAEPTASGLIFWGGVSDLAATYEERVDLRRMLRRVIGHTPRRLPGEYRARSPIRYADQVPCRTLVVHSTHDPQVAFHHGTDMYKALLEAGVPVTWHGYQGYAHHFDPLIRQAVIERILSWARHN</sequence>
<organism evidence="4 5">
    <name type="scientific">Alicyclobacillus mengziensis</name>
    <dbReference type="NCBI Taxonomy" id="2931921"/>
    <lineage>
        <taxon>Bacteria</taxon>
        <taxon>Bacillati</taxon>
        <taxon>Bacillota</taxon>
        <taxon>Bacilli</taxon>
        <taxon>Bacillales</taxon>
        <taxon>Alicyclobacillaceae</taxon>
        <taxon>Alicyclobacillus</taxon>
    </lineage>
</organism>
<dbReference type="Pfam" id="PF00326">
    <property type="entry name" value="Peptidase_S9"/>
    <property type="match status" value="1"/>
</dbReference>
<evidence type="ECO:0000256" key="2">
    <source>
        <dbReference type="SAM" id="MobiDB-lite"/>
    </source>
</evidence>
<dbReference type="EMBL" id="CP071182">
    <property type="protein sequence ID" value="QSO46953.1"/>
    <property type="molecule type" value="Genomic_DNA"/>
</dbReference>
<evidence type="ECO:0000259" key="3">
    <source>
        <dbReference type="Pfam" id="PF00326"/>
    </source>
</evidence>
<evidence type="ECO:0000313" key="5">
    <source>
        <dbReference type="Proteomes" id="UP000663505"/>
    </source>
</evidence>
<reference evidence="4 5" key="1">
    <citation type="submission" date="2021-02" db="EMBL/GenBank/DDBJ databases">
        <title>Alicyclobacillus curvatus sp. nov. and Alicyclobacillus mengziensis sp. nov., two acidophilic bacteria isolated from acid mine drainage.</title>
        <authorList>
            <person name="Huang Y."/>
        </authorList>
    </citation>
    <scope>NUCLEOTIDE SEQUENCE [LARGE SCALE GENOMIC DNA]</scope>
    <source>
        <strain evidence="4 5">S30H14</strain>
    </source>
</reference>
<evidence type="ECO:0000313" key="4">
    <source>
        <dbReference type="EMBL" id="QSO46953.1"/>
    </source>
</evidence>
<dbReference type="AlphaFoldDB" id="A0A9X7Z787"/>
<dbReference type="Gene3D" id="3.40.50.1820">
    <property type="entry name" value="alpha/beta hydrolase"/>
    <property type="match status" value="1"/>
</dbReference>
<feature type="region of interest" description="Disordered" evidence="2">
    <location>
        <begin position="59"/>
        <end position="95"/>
    </location>
</feature>